<dbReference type="InterPro" id="IPR036291">
    <property type="entry name" value="NAD(P)-bd_dom_sf"/>
</dbReference>
<dbReference type="CDD" id="cd05276">
    <property type="entry name" value="p53_inducible_oxidoreductase"/>
    <property type="match status" value="1"/>
</dbReference>
<name>A0A1I3YF03_9GAMM</name>
<dbReference type="RefSeq" id="WP_008106842.1">
    <property type="nucleotide sequence ID" value="NZ_FOSD01000006.1"/>
</dbReference>
<reference evidence="4 5" key="1">
    <citation type="submission" date="2016-10" db="EMBL/GenBank/DDBJ databases">
        <authorList>
            <person name="Varghese N."/>
            <person name="Submissions S."/>
        </authorList>
    </citation>
    <scope>NUCLEOTIDE SEQUENCE [LARGE SCALE GENOMIC DNA]</scope>
    <source>
        <strain evidence="4 5">YR512</strain>
    </source>
</reference>
<dbReference type="Gene3D" id="3.90.180.10">
    <property type="entry name" value="Medium-chain alcohol dehydrogenases, catalytic domain"/>
    <property type="match status" value="1"/>
</dbReference>
<dbReference type="Gene3D" id="3.40.50.720">
    <property type="entry name" value="NAD(P)-binding Rossmann-like Domain"/>
    <property type="match status" value="1"/>
</dbReference>
<dbReference type="SUPFAM" id="SSF50129">
    <property type="entry name" value="GroES-like"/>
    <property type="match status" value="1"/>
</dbReference>
<dbReference type="SMART" id="SM00829">
    <property type="entry name" value="PKS_ER"/>
    <property type="match status" value="1"/>
</dbReference>
<protein>
    <submittedName>
        <fullName evidence="4">NAD(P)H quinone oxidoreductase, PIG3 family</fullName>
    </submittedName>
</protein>
<evidence type="ECO:0000313" key="5">
    <source>
        <dbReference type="Proteomes" id="UP000198841"/>
    </source>
</evidence>
<dbReference type="PANTHER" id="PTHR48106:SF8">
    <property type="entry name" value="OS02G0805600 PROTEIN"/>
    <property type="match status" value="1"/>
</dbReference>
<evidence type="ECO:0000259" key="3">
    <source>
        <dbReference type="SMART" id="SM00829"/>
    </source>
</evidence>
<feature type="domain" description="Enoyl reductase (ER)" evidence="3">
    <location>
        <begin position="15"/>
        <end position="327"/>
    </location>
</feature>
<keyword evidence="1" id="KW-0521">NADP</keyword>
<comment type="caution">
    <text evidence="4">The sequence shown here is derived from an EMBL/GenBank/DDBJ whole genome shotgun (WGS) entry which is preliminary data.</text>
</comment>
<evidence type="ECO:0000256" key="1">
    <source>
        <dbReference type="ARBA" id="ARBA00022857"/>
    </source>
</evidence>
<dbReference type="EMBL" id="FOSD01000006">
    <property type="protein sequence ID" value="SFK30350.1"/>
    <property type="molecule type" value="Genomic_DNA"/>
</dbReference>
<dbReference type="SUPFAM" id="SSF51735">
    <property type="entry name" value="NAD(P)-binding Rossmann-fold domains"/>
    <property type="match status" value="1"/>
</dbReference>
<dbReference type="InterPro" id="IPR013154">
    <property type="entry name" value="ADH-like_N"/>
</dbReference>
<gene>
    <name evidence="4" type="ORF">SAMN05518863_10634</name>
</gene>
<dbReference type="Pfam" id="PF08240">
    <property type="entry name" value="ADH_N"/>
    <property type="match status" value="1"/>
</dbReference>
<dbReference type="InterPro" id="IPR014189">
    <property type="entry name" value="Quinone_OxRdtase_PIG3"/>
</dbReference>
<proteinExistence type="predicted"/>
<accession>A0A1I3YF03</accession>
<dbReference type="NCBIfam" id="TIGR02824">
    <property type="entry name" value="quinone_pig3"/>
    <property type="match status" value="1"/>
</dbReference>
<dbReference type="PANTHER" id="PTHR48106">
    <property type="entry name" value="QUINONE OXIDOREDUCTASE PIG3-RELATED"/>
    <property type="match status" value="1"/>
</dbReference>
<keyword evidence="5" id="KW-1185">Reference proteome</keyword>
<dbReference type="Pfam" id="PF00107">
    <property type="entry name" value="ADH_zinc_N"/>
    <property type="match status" value="1"/>
</dbReference>
<sequence>MLPEMMKAVIASQPGGAEVLTVVERAVPQPAAGEVLIRVASAGVNRPDIMQRNGMPIPPGCSDVLGLEVAGEVVALGADVIGFAVGDAVMALLNGGGYAEYCVARAELCLPLPGNLPLAHAAGVPEAAFTVWHNLFELGRLAPGETVLIHGAASGVGTFAIQCAQACGARVIATAGGADKIAALQQLGVWRAIDRHREDFVAVIAAETAGRGVDVVLDNVGGDYVARNLSVLAQGGRHVSLSFMQGAKIELDLQLVMRKGLSLTSSTLRPKSAAEKARLAECIRKHLLPLIAAGKIVPTLHQFLPLAQAADAHRILEANANIGKVLLSVDQPGALA</sequence>
<dbReference type="Proteomes" id="UP000198841">
    <property type="component" value="Unassembled WGS sequence"/>
</dbReference>
<evidence type="ECO:0000313" key="4">
    <source>
        <dbReference type="EMBL" id="SFK30350.1"/>
    </source>
</evidence>
<organism evidence="4 5">
    <name type="scientific">Candidatus Pantoea symbiotica</name>
    <dbReference type="NCBI Taxonomy" id="1884370"/>
    <lineage>
        <taxon>Bacteria</taxon>
        <taxon>Pseudomonadati</taxon>
        <taxon>Pseudomonadota</taxon>
        <taxon>Gammaproteobacteria</taxon>
        <taxon>Enterobacterales</taxon>
        <taxon>Erwiniaceae</taxon>
        <taxon>Pantoea</taxon>
    </lineage>
</organism>
<keyword evidence="2" id="KW-0560">Oxidoreductase</keyword>
<dbReference type="InterPro" id="IPR011032">
    <property type="entry name" value="GroES-like_sf"/>
</dbReference>
<evidence type="ECO:0000256" key="2">
    <source>
        <dbReference type="ARBA" id="ARBA00023002"/>
    </source>
</evidence>
<dbReference type="InterPro" id="IPR013149">
    <property type="entry name" value="ADH-like_C"/>
</dbReference>
<dbReference type="InterPro" id="IPR020843">
    <property type="entry name" value="ER"/>
</dbReference>